<keyword evidence="5" id="KW-1185">Reference proteome</keyword>
<evidence type="ECO:0000313" key="4">
    <source>
        <dbReference type="EMBL" id="KPL88458.1"/>
    </source>
</evidence>
<feature type="transmembrane region" description="Helical" evidence="2">
    <location>
        <begin position="59"/>
        <end position="81"/>
    </location>
</feature>
<reference evidence="5" key="3">
    <citation type="submission" date="2015-08" db="EMBL/GenBank/DDBJ databases">
        <title>Draft Genome Sequence of a Heterotrophic Facultative Anaerobic Bacterium Ardenticatena maritima Strain 110S.</title>
        <authorList>
            <person name="Kawaichi S."/>
            <person name="Yoshida T."/>
            <person name="Sako Y."/>
            <person name="Nakamura R."/>
        </authorList>
    </citation>
    <scope>NUCLEOTIDE SEQUENCE [LARGE SCALE GENOMIC DNA]</scope>
    <source>
        <strain evidence="5">110S</strain>
    </source>
</reference>
<dbReference type="RefSeq" id="WP_082374368.1">
    <property type="nucleotide sequence ID" value="NZ_BBZA01000214.1"/>
</dbReference>
<dbReference type="STRING" id="872965.SE16_06575"/>
<keyword evidence="2" id="KW-0472">Membrane</keyword>
<evidence type="ECO:0000313" key="5">
    <source>
        <dbReference type="Proteomes" id="UP000037784"/>
    </source>
</evidence>
<comment type="catalytic activity">
    <reaction evidence="2">
        <text>a quinone + NADH + 5 H(+)(in) = a quinol + NAD(+) + 4 H(+)(out)</text>
        <dbReference type="Rhea" id="RHEA:57888"/>
        <dbReference type="ChEBI" id="CHEBI:15378"/>
        <dbReference type="ChEBI" id="CHEBI:24646"/>
        <dbReference type="ChEBI" id="CHEBI:57540"/>
        <dbReference type="ChEBI" id="CHEBI:57945"/>
        <dbReference type="ChEBI" id="CHEBI:132124"/>
    </reaction>
</comment>
<reference evidence="4 6" key="2">
    <citation type="submission" date="2015-07" db="EMBL/GenBank/DDBJ databases">
        <title>Whole genome sequence of Ardenticatena maritima DSM 23922.</title>
        <authorList>
            <person name="Hemp J."/>
            <person name="Ward L.M."/>
            <person name="Pace L.A."/>
            <person name="Fischer W.W."/>
        </authorList>
    </citation>
    <scope>NUCLEOTIDE SEQUENCE [LARGE SCALE GENOMIC DNA]</scope>
    <source>
        <strain evidence="4 6">110S</strain>
    </source>
</reference>
<comment type="caution">
    <text evidence="3">The sequence shown here is derived from an EMBL/GenBank/DDBJ whole genome shotgun (WGS) entry which is preliminary data.</text>
</comment>
<keyword evidence="2" id="KW-1003">Cell membrane</keyword>
<keyword evidence="2" id="KW-1133">Transmembrane helix</keyword>
<keyword evidence="2" id="KW-0520">NAD</keyword>
<evidence type="ECO:0000313" key="6">
    <source>
        <dbReference type="Proteomes" id="UP000050502"/>
    </source>
</evidence>
<keyword evidence="2" id="KW-0812">Transmembrane</keyword>
<dbReference type="GO" id="GO:0005886">
    <property type="term" value="C:plasma membrane"/>
    <property type="evidence" value="ECO:0007669"/>
    <property type="project" value="UniProtKB-SubCell"/>
</dbReference>
<protein>
    <recommendedName>
        <fullName evidence="2">NADH-quinone oxidoreductase subunit J</fullName>
        <ecNumber evidence="2">7.1.1.-</ecNumber>
    </recommendedName>
</protein>
<comment type="subcellular location">
    <subcellularLocation>
        <location evidence="2">Cell membrane</location>
        <topology evidence="2">Multi-pass membrane protein</topology>
    </subcellularLocation>
</comment>
<dbReference type="EC" id="7.1.1.-" evidence="2"/>
<name>A0A0M8K8J4_9CHLR</name>
<dbReference type="AlphaFoldDB" id="A0A0M8K8J4"/>
<comment type="function">
    <text evidence="2">NDH-1 shuttles electrons from NADH, via FMN and iron-sulfur (Fe-S) centers, to quinones in the respiratory chain. Couples the redox reaction to proton translocation (for every two electrons transferred, four hydrogen ions are translocated across the cytoplasmic membrane), and thus conserves the redox energy in a proton gradient.</text>
</comment>
<feature type="transmembrane region" description="Helical" evidence="2">
    <location>
        <begin position="93"/>
        <end position="112"/>
    </location>
</feature>
<dbReference type="EMBL" id="LGKN01000004">
    <property type="protein sequence ID" value="KPL88458.1"/>
    <property type="molecule type" value="Genomic_DNA"/>
</dbReference>
<dbReference type="OrthoDB" id="161876at2"/>
<feature type="transmembrane region" description="Helical" evidence="2">
    <location>
        <begin position="32"/>
        <end position="53"/>
    </location>
</feature>
<dbReference type="Pfam" id="PF00499">
    <property type="entry name" value="Oxidored_q3"/>
    <property type="match status" value="1"/>
</dbReference>
<sequence length="167" mass="17697">MTLEQGIFILASLLMLGSALAMVTARSMFVAALWMIGTFAGVAVLFILLNAGFLGIVQILIYIGAIAVLILFAIMLTPDVMGLKPGPRYTGQWPLAAVMASTLAAVIVLLLVRAGSDWRIADHAPDVANFAVQLGEAFMTHYLLPFEVASGVLLVALIGALVIVRDE</sequence>
<dbReference type="InterPro" id="IPR001457">
    <property type="entry name" value="NADH_UbQ/plastoQ_OxRdtase_su6"/>
</dbReference>
<gene>
    <name evidence="3" type="ORF">ARMA_2378</name>
    <name evidence="4" type="ORF">SE16_06575</name>
</gene>
<feature type="transmembrane region" description="Helical" evidence="2">
    <location>
        <begin position="6"/>
        <end position="25"/>
    </location>
</feature>
<keyword evidence="2" id="KW-0874">Quinone</keyword>
<organism evidence="3 5">
    <name type="scientific">Ardenticatena maritima</name>
    <dbReference type="NCBI Taxonomy" id="872965"/>
    <lineage>
        <taxon>Bacteria</taxon>
        <taxon>Bacillati</taxon>
        <taxon>Chloroflexota</taxon>
        <taxon>Ardenticatenia</taxon>
        <taxon>Ardenticatenales</taxon>
        <taxon>Ardenticatenaceae</taxon>
        <taxon>Ardenticatena</taxon>
    </lineage>
</organism>
<evidence type="ECO:0000313" key="3">
    <source>
        <dbReference type="EMBL" id="GAP63955.1"/>
    </source>
</evidence>
<accession>A0A0M8K8J4</accession>
<reference evidence="3" key="1">
    <citation type="journal article" date="2015" name="Genome Announc.">
        <title>Draft Genome Sequence of a Heterotrophic Facultative Anaerobic Thermophilic Bacterium, Ardenticatena maritima Strain 110ST.</title>
        <authorList>
            <person name="Kawaichi S."/>
            <person name="Yoshida T."/>
            <person name="Sako Y."/>
            <person name="Nakamura R."/>
        </authorList>
    </citation>
    <scope>NUCLEOTIDE SEQUENCE [LARGE SCALE GENOMIC DNA]</scope>
    <source>
        <strain evidence="3">110S</strain>
    </source>
</reference>
<dbReference type="EMBL" id="BBZA01000214">
    <property type="protein sequence ID" value="GAP63955.1"/>
    <property type="molecule type" value="Genomic_DNA"/>
</dbReference>
<dbReference type="GO" id="GO:0008137">
    <property type="term" value="F:NADH dehydrogenase (ubiquinone) activity"/>
    <property type="evidence" value="ECO:0007669"/>
    <property type="project" value="UniProtKB-UniRule"/>
</dbReference>
<dbReference type="PANTHER" id="PTHR33269:SF17">
    <property type="entry name" value="NADH-UBIQUINONE OXIDOREDUCTASE CHAIN 6"/>
    <property type="match status" value="1"/>
</dbReference>
<proteinExistence type="inferred from homology"/>
<dbReference type="Proteomes" id="UP000050502">
    <property type="component" value="Unassembled WGS sequence"/>
</dbReference>
<dbReference type="Proteomes" id="UP000037784">
    <property type="component" value="Unassembled WGS sequence"/>
</dbReference>
<evidence type="ECO:0000256" key="2">
    <source>
        <dbReference type="RuleBase" id="RU004429"/>
    </source>
</evidence>
<dbReference type="Gene3D" id="1.20.120.1200">
    <property type="entry name" value="NADH-ubiquinone/plastoquinone oxidoreductase chain 6, subunit NuoJ"/>
    <property type="match status" value="1"/>
</dbReference>
<evidence type="ECO:0000256" key="1">
    <source>
        <dbReference type="ARBA" id="ARBA00005698"/>
    </source>
</evidence>
<dbReference type="PANTHER" id="PTHR33269">
    <property type="entry name" value="NADH-UBIQUINONE OXIDOREDUCTASE CHAIN 6"/>
    <property type="match status" value="1"/>
</dbReference>
<dbReference type="InterPro" id="IPR042106">
    <property type="entry name" value="Nuo/plastoQ_OxRdtase_6_NuoJ"/>
</dbReference>
<dbReference type="GO" id="GO:0048038">
    <property type="term" value="F:quinone binding"/>
    <property type="evidence" value="ECO:0007669"/>
    <property type="project" value="UniProtKB-UniRule"/>
</dbReference>
<feature type="transmembrane region" description="Helical" evidence="2">
    <location>
        <begin position="142"/>
        <end position="164"/>
    </location>
</feature>
<comment type="similarity">
    <text evidence="1 2">Belongs to the complex I subunit 6 family.</text>
</comment>